<evidence type="ECO:0000256" key="2">
    <source>
        <dbReference type="ARBA" id="ARBA00022448"/>
    </source>
</evidence>
<dbReference type="OrthoDB" id="9771544at2"/>
<dbReference type="EMBL" id="SMRT01000006">
    <property type="protein sequence ID" value="TDF97188.1"/>
    <property type="molecule type" value="Genomic_DNA"/>
</dbReference>
<evidence type="ECO:0000256" key="3">
    <source>
        <dbReference type="ARBA" id="ARBA00022475"/>
    </source>
</evidence>
<dbReference type="CDD" id="cd06261">
    <property type="entry name" value="TM_PBP2"/>
    <property type="match status" value="1"/>
</dbReference>
<name>A0A4R5KQD8_9BACL</name>
<keyword evidence="4 7" id="KW-0812">Transmembrane</keyword>
<keyword evidence="5 7" id="KW-1133">Transmembrane helix</keyword>
<dbReference type="InterPro" id="IPR035906">
    <property type="entry name" value="MetI-like_sf"/>
</dbReference>
<feature type="transmembrane region" description="Helical" evidence="7">
    <location>
        <begin position="142"/>
        <end position="162"/>
    </location>
</feature>
<evidence type="ECO:0000313" key="9">
    <source>
        <dbReference type="EMBL" id="TDF97188.1"/>
    </source>
</evidence>
<dbReference type="PANTHER" id="PTHR43744:SF12">
    <property type="entry name" value="ABC TRANSPORTER PERMEASE PROTEIN MG189-RELATED"/>
    <property type="match status" value="1"/>
</dbReference>
<comment type="subcellular location">
    <subcellularLocation>
        <location evidence="1 7">Cell membrane</location>
        <topology evidence="1 7">Multi-pass membrane protein</topology>
    </subcellularLocation>
</comment>
<keyword evidence="2 7" id="KW-0813">Transport</keyword>
<keyword evidence="3" id="KW-1003">Cell membrane</keyword>
<comment type="similarity">
    <text evidence="7">Belongs to the binding-protein-dependent transport system permease family.</text>
</comment>
<dbReference type="GO" id="GO:0005886">
    <property type="term" value="C:plasma membrane"/>
    <property type="evidence" value="ECO:0007669"/>
    <property type="project" value="UniProtKB-SubCell"/>
</dbReference>
<dbReference type="Pfam" id="PF00528">
    <property type="entry name" value="BPD_transp_1"/>
    <property type="match status" value="1"/>
</dbReference>
<evidence type="ECO:0000313" key="10">
    <source>
        <dbReference type="Proteomes" id="UP000295636"/>
    </source>
</evidence>
<evidence type="ECO:0000256" key="5">
    <source>
        <dbReference type="ARBA" id="ARBA00022989"/>
    </source>
</evidence>
<gene>
    <name evidence="9" type="ORF">E1757_15270</name>
</gene>
<dbReference type="Gene3D" id="1.10.3720.10">
    <property type="entry name" value="MetI-like"/>
    <property type="match status" value="1"/>
</dbReference>
<proteinExistence type="inferred from homology"/>
<evidence type="ECO:0000256" key="1">
    <source>
        <dbReference type="ARBA" id="ARBA00004651"/>
    </source>
</evidence>
<feature type="transmembrane region" description="Helical" evidence="7">
    <location>
        <begin position="75"/>
        <end position="96"/>
    </location>
</feature>
<dbReference type="PROSITE" id="PS50928">
    <property type="entry name" value="ABC_TM1"/>
    <property type="match status" value="1"/>
</dbReference>
<organism evidence="9 10">
    <name type="scientific">Paenibacillus piri</name>
    <dbReference type="NCBI Taxonomy" id="2547395"/>
    <lineage>
        <taxon>Bacteria</taxon>
        <taxon>Bacillati</taxon>
        <taxon>Bacillota</taxon>
        <taxon>Bacilli</taxon>
        <taxon>Bacillales</taxon>
        <taxon>Paenibacillaceae</taxon>
        <taxon>Paenibacillus</taxon>
    </lineage>
</organism>
<sequence length="277" mass="30801">MESRFNVSTFLLQLLISVIGILYLVPTYIVINYAFKSSKESTSSSPFSLPSQLDWGNFKRAFDALNFWQSLGNNVIITATSVILVIILSCMGAYSISRGGNKFFGGAYYLFVAGILIPYQVIFVPIFLLGLRMGFMNSLTGVIFFSVATHLPFGVFVTTGFMNSVPKEVEEAASIDGCSVFKTFWIIILPMLRPVGASLTIIMSLQIWNDYLLPLLFLQKNELKTLTIKMARLFDMFSTDFNAGFAAIIVSSLPILILFIFMQKHFIKGITMGSVKG</sequence>
<comment type="caution">
    <text evidence="9">The sequence shown here is derived from an EMBL/GenBank/DDBJ whole genome shotgun (WGS) entry which is preliminary data.</text>
</comment>
<dbReference type="AlphaFoldDB" id="A0A4R5KQD8"/>
<reference evidence="9 10" key="1">
    <citation type="submission" date="2019-03" db="EMBL/GenBank/DDBJ databases">
        <title>This is whole genome sequence of Paenibacillus sp MS74 strain.</title>
        <authorList>
            <person name="Trinh H.N."/>
        </authorList>
    </citation>
    <scope>NUCLEOTIDE SEQUENCE [LARGE SCALE GENOMIC DNA]</scope>
    <source>
        <strain evidence="9 10">MS74</strain>
    </source>
</reference>
<feature type="transmembrane region" description="Helical" evidence="7">
    <location>
        <begin position="243"/>
        <end position="262"/>
    </location>
</feature>
<dbReference type="Proteomes" id="UP000295636">
    <property type="component" value="Unassembled WGS sequence"/>
</dbReference>
<feature type="domain" description="ABC transmembrane type-1" evidence="8">
    <location>
        <begin position="71"/>
        <end position="262"/>
    </location>
</feature>
<protein>
    <submittedName>
        <fullName evidence="9">Carbohydrate ABC transporter permease</fullName>
    </submittedName>
</protein>
<evidence type="ECO:0000256" key="7">
    <source>
        <dbReference type="RuleBase" id="RU363032"/>
    </source>
</evidence>
<feature type="transmembrane region" description="Helical" evidence="7">
    <location>
        <begin position="12"/>
        <end position="35"/>
    </location>
</feature>
<keyword evidence="10" id="KW-1185">Reference proteome</keyword>
<dbReference type="SUPFAM" id="SSF161098">
    <property type="entry name" value="MetI-like"/>
    <property type="match status" value="1"/>
</dbReference>
<dbReference type="PANTHER" id="PTHR43744">
    <property type="entry name" value="ABC TRANSPORTER PERMEASE PROTEIN MG189-RELATED-RELATED"/>
    <property type="match status" value="1"/>
</dbReference>
<feature type="transmembrane region" description="Helical" evidence="7">
    <location>
        <begin position="183"/>
        <end position="208"/>
    </location>
</feature>
<accession>A0A4R5KQD8</accession>
<keyword evidence="6 7" id="KW-0472">Membrane</keyword>
<evidence type="ECO:0000256" key="4">
    <source>
        <dbReference type="ARBA" id="ARBA00022692"/>
    </source>
</evidence>
<evidence type="ECO:0000256" key="6">
    <source>
        <dbReference type="ARBA" id="ARBA00023136"/>
    </source>
</evidence>
<feature type="transmembrane region" description="Helical" evidence="7">
    <location>
        <begin position="108"/>
        <end position="130"/>
    </location>
</feature>
<dbReference type="RefSeq" id="WP_133229513.1">
    <property type="nucleotide sequence ID" value="NZ_SMRT01000006.1"/>
</dbReference>
<evidence type="ECO:0000259" key="8">
    <source>
        <dbReference type="PROSITE" id="PS50928"/>
    </source>
</evidence>
<dbReference type="GO" id="GO:0055085">
    <property type="term" value="P:transmembrane transport"/>
    <property type="evidence" value="ECO:0007669"/>
    <property type="project" value="InterPro"/>
</dbReference>
<dbReference type="InterPro" id="IPR000515">
    <property type="entry name" value="MetI-like"/>
</dbReference>